<dbReference type="AlphaFoldDB" id="A0A1H0YM08"/>
<dbReference type="STRING" id="553311.SAMN05216231_0734"/>
<sequence length="74" mass="8109">MAVAQMVNSRMSLILDDGIDEISGKQLFKTKSFNNVKIAATADQLYSIANAVVVLQQRPLLSIERKDSSELRGA</sequence>
<dbReference type="Proteomes" id="UP000199444">
    <property type="component" value="Unassembled WGS sequence"/>
</dbReference>
<dbReference type="Pfam" id="PF07872">
    <property type="entry name" value="DUF1659"/>
    <property type="match status" value="1"/>
</dbReference>
<evidence type="ECO:0000313" key="2">
    <source>
        <dbReference type="EMBL" id="SDQ16209.1"/>
    </source>
</evidence>
<dbReference type="RefSeq" id="WP_092491591.1">
    <property type="nucleotide sequence ID" value="NZ_FNKD01000001.1"/>
</dbReference>
<keyword evidence="3" id="KW-1185">Reference proteome</keyword>
<dbReference type="EMBL" id="FNKD01000001">
    <property type="protein sequence ID" value="SDQ16209.1"/>
    <property type="molecule type" value="Genomic_DNA"/>
</dbReference>
<proteinExistence type="predicted"/>
<feature type="domain" description="DUF1659" evidence="1">
    <location>
        <begin position="2"/>
        <end position="71"/>
    </location>
</feature>
<organism evidence="2 3">
    <name type="scientific">Virgibacillus salinus</name>
    <dbReference type="NCBI Taxonomy" id="553311"/>
    <lineage>
        <taxon>Bacteria</taxon>
        <taxon>Bacillati</taxon>
        <taxon>Bacillota</taxon>
        <taxon>Bacilli</taxon>
        <taxon>Bacillales</taxon>
        <taxon>Bacillaceae</taxon>
        <taxon>Virgibacillus</taxon>
    </lineage>
</organism>
<gene>
    <name evidence="2" type="ORF">SAMN05216231_0734</name>
</gene>
<protein>
    <recommendedName>
        <fullName evidence="1">DUF1659 domain-containing protein</fullName>
    </recommendedName>
</protein>
<dbReference type="InterPro" id="IPR012454">
    <property type="entry name" value="DUF1659"/>
</dbReference>
<reference evidence="2 3" key="1">
    <citation type="submission" date="2016-10" db="EMBL/GenBank/DDBJ databases">
        <authorList>
            <person name="de Groot N.N."/>
        </authorList>
    </citation>
    <scope>NUCLEOTIDE SEQUENCE [LARGE SCALE GENOMIC DNA]</scope>
    <source>
        <strain evidence="2 3">CGMCC 1.10449</strain>
    </source>
</reference>
<accession>A0A1H0YM08</accession>
<evidence type="ECO:0000259" key="1">
    <source>
        <dbReference type="Pfam" id="PF07872"/>
    </source>
</evidence>
<evidence type="ECO:0000313" key="3">
    <source>
        <dbReference type="Proteomes" id="UP000199444"/>
    </source>
</evidence>
<name>A0A1H0YM08_9BACI</name>